<dbReference type="STRING" id="1291379.TPE_0460"/>
<keyword evidence="2" id="KW-1185">Reference proteome</keyword>
<dbReference type="RefSeq" id="WP_020964256.1">
    <property type="nucleotide sequence ID" value="NC_022097.1"/>
</dbReference>
<accession>S6A2T7</accession>
<dbReference type="PATRIC" id="fig|1291379.3.peg.460"/>
<dbReference type="GeneID" id="301089156"/>
<protein>
    <recommendedName>
        <fullName evidence="3">Outer membrane protein beta-barrel domain-containing protein</fullName>
    </recommendedName>
</protein>
<organism evidence="1 2">
    <name type="scientific">Treponema pedis str. T A4</name>
    <dbReference type="NCBI Taxonomy" id="1291379"/>
    <lineage>
        <taxon>Bacteria</taxon>
        <taxon>Pseudomonadati</taxon>
        <taxon>Spirochaetota</taxon>
        <taxon>Spirochaetia</taxon>
        <taxon>Spirochaetales</taxon>
        <taxon>Treponemataceae</taxon>
        <taxon>Treponema</taxon>
    </lineage>
</organism>
<dbReference type="AlphaFoldDB" id="S6A2T7"/>
<dbReference type="Proteomes" id="UP000015620">
    <property type="component" value="Chromosome"/>
</dbReference>
<evidence type="ECO:0008006" key="3">
    <source>
        <dbReference type="Google" id="ProtNLM"/>
    </source>
</evidence>
<dbReference type="HOGENOM" id="CLU_1111001_0_0_12"/>
<dbReference type="KEGG" id="tped:TPE_0460"/>
<dbReference type="EMBL" id="CP004120">
    <property type="protein sequence ID" value="AGT42956.1"/>
    <property type="molecule type" value="Genomic_DNA"/>
</dbReference>
<gene>
    <name evidence="1" type="ORF">TPE_0460</name>
</gene>
<evidence type="ECO:0000313" key="1">
    <source>
        <dbReference type="EMBL" id="AGT42956.1"/>
    </source>
</evidence>
<name>S6A2T7_9SPIR</name>
<sequence length="271" mass="30219">MEIKLNKKKILSFIFCIQVLISRHFISAQEASNSAEGRAVSEAPSSAEAVIESNEGEAKRPSPFGFYFGSEVVISATGRTADPPAGVSLNLGGEYEYRILKHLSIAPSLDFSFFHYGWISGKTAEKLPLNKAYICETENRTALTFAFLLDMPVLAVFDVKDWTVSFGGGLSFLTRFGVLEPGVKPEEKGRDGGLPAKEELKKINAYFWENGRFFYPSFRFKTEYTFASGWKTGVQLKAFLPVFNLWDKEAPKFSDGMIIQIGVILHPAKRK</sequence>
<evidence type="ECO:0000313" key="2">
    <source>
        <dbReference type="Proteomes" id="UP000015620"/>
    </source>
</evidence>
<proteinExistence type="predicted"/>
<reference evidence="1 2" key="1">
    <citation type="journal article" date="2013" name="PLoS ONE">
        <title>Genome-Wide Relatedness of Treponema pedis, from Gingiva and Necrotic Skin Lesions of Pigs, with the Human Oral Pathogen Treponema denticola.</title>
        <authorList>
            <person name="Svartstrom O."/>
            <person name="Mushtaq M."/>
            <person name="Pringle M."/>
            <person name="Segerman B."/>
        </authorList>
    </citation>
    <scope>NUCLEOTIDE SEQUENCE [LARGE SCALE GENOMIC DNA]</scope>
    <source>
        <strain evidence="1">T A4</strain>
    </source>
</reference>